<comment type="caution">
    <text evidence="4">The sequence shown here is derived from an EMBL/GenBank/DDBJ whole genome shotgun (WGS) entry which is preliminary data.</text>
</comment>
<dbReference type="InterPro" id="IPR015168">
    <property type="entry name" value="SsuA/THI5"/>
</dbReference>
<dbReference type="PANTHER" id="PTHR30024:SF21">
    <property type="entry name" value="ABC TRANSPORTER SUBSTRATE-BINDING PROTEIN"/>
    <property type="match status" value="1"/>
</dbReference>
<dbReference type="SUPFAM" id="SSF53850">
    <property type="entry name" value="Periplasmic binding protein-like II"/>
    <property type="match status" value="1"/>
</dbReference>
<protein>
    <submittedName>
        <fullName evidence="4">ABC transporter substrate-binding protein</fullName>
    </submittedName>
</protein>
<dbReference type="EMBL" id="JAXCLX010000001">
    <property type="protein sequence ID" value="MDY0872063.1"/>
    <property type="molecule type" value="Genomic_DNA"/>
</dbReference>
<feature type="domain" description="Solute-binding protein family 3/N-terminal" evidence="3">
    <location>
        <begin position="27"/>
        <end position="257"/>
    </location>
</feature>
<keyword evidence="2" id="KW-0732">Signal</keyword>
<dbReference type="PANTHER" id="PTHR30024">
    <property type="entry name" value="ALIPHATIC SULFONATES-BINDING PROTEIN-RELATED"/>
    <property type="match status" value="1"/>
</dbReference>
<evidence type="ECO:0000259" key="3">
    <source>
        <dbReference type="SMART" id="SM00062"/>
    </source>
</evidence>
<keyword evidence="5" id="KW-1185">Reference proteome</keyword>
<feature type="chain" id="PRO_5047219939" evidence="2">
    <location>
        <begin position="24"/>
        <end position="363"/>
    </location>
</feature>
<name>A0ABU5DXM9_9PROT</name>
<accession>A0ABU5DXM9</accession>
<dbReference type="Pfam" id="PF09084">
    <property type="entry name" value="NMT1"/>
    <property type="match status" value="1"/>
</dbReference>
<organism evidence="4 5">
    <name type="scientific">Dongia rigui</name>
    <dbReference type="NCBI Taxonomy" id="940149"/>
    <lineage>
        <taxon>Bacteria</taxon>
        <taxon>Pseudomonadati</taxon>
        <taxon>Pseudomonadota</taxon>
        <taxon>Alphaproteobacteria</taxon>
        <taxon>Rhodospirillales</taxon>
        <taxon>Dongiaceae</taxon>
        <taxon>Dongia</taxon>
    </lineage>
</organism>
<proteinExistence type="inferred from homology"/>
<evidence type="ECO:0000256" key="1">
    <source>
        <dbReference type="ARBA" id="ARBA00010742"/>
    </source>
</evidence>
<feature type="signal peptide" evidence="2">
    <location>
        <begin position="1"/>
        <end position="23"/>
    </location>
</feature>
<reference evidence="4 5" key="1">
    <citation type="journal article" date="2013" name="Antonie Van Leeuwenhoek">
        <title>Dongia rigui sp. nov., isolated from freshwater of a large wetland in Korea.</title>
        <authorList>
            <person name="Baik K.S."/>
            <person name="Hwang Y.M."/>
            <person name="Choi J.S."/>
            <person name="Kwon J."/>
            <person name="Seong C.N."/>
        </authorList>
    </citation>
    <scope>NUCLEOTIDE SEQUENCE [LARGE SCALE GENOMIC DNA]</scope>
    <source>
        <strain evidence="4 5">04SU4-P</strain>
    </source>
</reference>
<dbReference type="RefSeq" id="WP_320500482.1">
    <property type="nucleotide sequence ID" value="NZ_JAXCLX010000001.1"/>
</dbReference>
<evidence type="ECO:0000313" key="5">
    <source>
        <dbReference type="Proteomes" id="UP001271769"/>
    </source>
</evidence>
<dbReference type="SMART" id="SM00062">
    <property type="entry name" value="PBPb"/>
    <property type="match status" value="1"/>
</dbReference>
<evidence type="ECO:0000256" key="2">
    <source>
        <dbReference type="SAM" id="SignalP"/>
    </source>
</evidence>
<evidence type="ECO:0000313" key="4">
    <source>
        <dbReference type="EMBL" id="MDY0872063.1"/>
    </source>
</evidence>
<comment type="similarity">
    <text evidence="1">Belongs to the bacterial solute-binding protein SsuA/TauA family.</text>
</comment>
<dbReference type="Proteomes" id="UP001271769">
    <property type="component" value="Unassembled WGS sequence"/>
</dbReference>
<dbReference type="Gene3D" id="3.40.190.10">
    <property type="entry name" value="Periplasmic binding protein-like II"/>
    <property type="match status" value="2"/>
</dbReference>
<gene>
    <name evidence="4" type="ORF">SMD31_09015</name>
</gene>
<sequence>MKLQHLAILALGLSSLIAGSAAAEELTIRVGYPGVGVDNRPYGYGDSVSVARVGEYLEKEFQNDKDIKIEWTYFRGAGPELNEALAAEKLDIAAGLGDLPSIVGRSRGLDTKFLLPASERGSLYLAVAPNADIDSIDDLKGKKVAQFRGTNLQIATDAVLEAHKLTEKDIKFVSLTTGDATAALAAGNVDASFGGEEYLDLAKRGIVKIVYASKKDKPIFGTNSAIFVTTEFEQKHPDLTQRITTAFVKAAAWGSDEANRQAVFDAWAKSGVPAESFAEDFDGQPLARRNTAVIDDFIVARYKEKAAKAKQYGLIKKDVDIDSWLAPKYLETALKELGLEDYWPRYDAAGNKVASGRVEVAAQ</sequence>
<dbReference type="InterPro" id="IPR001638">
    <property type="entry name" value="Solute-binding_3/MltF_N"/>
</dbReference>